<feature type="binding site" evidence="5">
    <location>
        <begin position="10"/>
        <end position="15"/>
    </location>
    <ligand>
        <name>ATP</name>
        <dbReference type="ChEBI" id="CHEBI:30616"/>
    </ligand>
</feature>
<dbReference type="SUPFAM" id="SSF52540">
    <property type="entry name" value="P-loop containing nucleoside triphosphate hydrolases"/>
    <property type="match status" value="1"/>
</dbReference>
<dbReference type="EMBL" id="CP029161">
    <property type="protein sequence ID" value="AWH90327.1"/>
    <property type="molecule type" value="Genomic_DNA"/>
</dbReference>
<feature type="region of interest" description="LID" evidence="5">
    <location>
        <begin position="122"/>
        <end position="159"/>
    </location>
</feature>
<dbReference type="GO" id="GO:0005737">
    <property type="term" value="C:cytoplasm"/>
    <property type="evidence" value="ECO:0007669"/>
    <property type="project" value="UniProtKB-SubCell"/>
</dbReference>
<comment type="pathway">
    <text evidence="5">Purine metabolism; AMP biosynthesis via salvage pathway; AMP from ADP: step 1/1.</text>
</comment>
<evidence type="ECO:0000259" key="8">
    <source>
        <dbReference type="Pfam" id="PF05191"/>
    </source>
</evidence>
<evidence type="ECO:0000256" key="6">
    <source>
        <dbReference type="RuleBase" id="RU003330"/>
    </source>
</evidence>
<dbReference type="Proteomes" id="UP000244884">
    <property type="component" value="Chromosome"/>
</dbReference>
<evidence type="ECO:0000256" key="1">
    <source>
        <dbReference type="ARBA" id="ARBA00022679"/>
    </source>
</evidence>
<accession>A0A2U8DF33</accession>
<sequence length="213" mass="24894">MRIILLGAPGTGKGTQGKFIEKKYNIPKISTGDILRKKIEENHQISKKINEILKNGKLVSDKIVCNLLNERLNKSDCKNGFILDGFPRTKKQAIYLSKINVKIDYILEFIVPYEIILQRVSGRRIHFSSGRIYHINFNPPKEKNKDDITKEQLSIREDDKISSVKKRLKEYEEKIIPLRKYYLEKPELKYFKIDGAEKLSNIFKKIESILNKK</sequence>
<feature type="region of interest" description="NMP" evidence="5">
    <location>
        <begin position="30"/>
        <end position="59"/>
    </location>
</feature>
<feature type="binding site" evidence="5">
    <location>
        <begin position="85"/>
        <end position="88"/>
    </location>
    <ligand>
        <name>AMP</name>
        <dbReference type="ChEBI" id="CHEBI:456215"/>
    </ligand>
</feature>
<feature type="binding site" evidence="5">
    <location>
        <position position="197"/>
    </location>
    <ligand>
        <name>ATP</name>
        <dbReference type="ChEBI" id="CHEBI:30616"/>
    </ligand>
</feature>
<feature type="domain" description="Adenylate kinase active site lid" evidence="8">
    <location>
        <begin position="123"/>
        <end position="158"/>
    </location>
</feature>
<dbReference type="InterPro" id="IPR027417">
    <property type="entry name" value="P-loop_NTPase"/>
</dbReference>
<gene>
    <name evidence="5" type="primary">adk</name>
    <name evidence="9" type="ORF">DD681_00620</name>
</gene>
<dbReference type="HAMAP" id="MF_00235">
    <property type="entry name" value="Adenylate_kinase_Adk"/>
    <property type="match status" value="1"/>
</dbReference>
<keyword evidence="5 7" id="KW-0067">ATP-binding</keyword>
<evidence type="ECO:0000256" key="2">
    <source>
        <dbReference type="ARBA" id="ARBA00022727"/>
    </source>
</evidence>
<comment type="catalytic activity">
    <reaction evidence="5 7">
        <text>AMP + ATP = 2 ADP</text>
        <dbReference type="Rhea" id="RHEA:12973"/>
        <dbReference type="ChEBI" id="CHEBI:30616"/>
        <dbReference type="ChEBI" id="CHEBI:456215"/>
        <dbReference type="ChEBI" id="CHEBI:456216"/>
        <dbReference type="EC" id="2.7.4.3"/>
    </reaction>
</comment>
<dbReference type="GO" id="GO:0005524">
    <property type="term" value="F:ATP binding"/>
    <property type="evidence" value="ECO:0007669"/>
    <property type="project" value="UniProtKB-UniRule"/>
</dbReference>
<evidence type="ECO:0000256" key="4">
    <source>
        <dbReference type="ARBA" id="ARBA00022777"/>
    </source>
</evidence>
<dbReference type="GO" id="GO:0044209">
    <property type="term" value="P:AMP salvage"/>
    <property type="evidence" value="ECO:0007669"/>
    <property type="project" value="UniProtKB-UniRule"/>
</dbReference>
<feature type="binding site" evidence="5">
    <location>
        <position position="167"/>
    </location>
    <ligand>
        <name>AMP</name>
        <dbReference type="ChEBI" id="CHEBI:456215"/>
    </ligand>
</feature>
<comment type="similarity">
    <text evidence="5 6">Belongs to the adenylate kinase family.</text>
</comment>
<evidence type="ECO:0000256" key="7">
    <source>
        <dbReference type="RuleBase" id="RU003331"/>
    </source>
</evidence>
<comment type="domain">
    <text evidence="5">Consists of three domains, a large central CORE domain and two small peripheral domains, NMPbind and LID, which undergo movements during catalysis. The LID domain closes over the site of phosphoryl transfer upon ATP binding. Assembling and dissambling the active center during each catalytic cycle provides an effective means to prevent ATP hydrolysis.</text>
</comment>
<dbReference type="PRINTS" id="PR00094">
    <property type="entry name" value="ADENYLTKNASE"/>
</dbReference>
<feature type="binding site" evidence="5">
    <location>
        <position position="156"/>
    </location>
    <ligand>
        <name>AMP</name>
        <dbReference type="ChEBI" id="CHEBI:456215"/>
    </ligand>
</feature>
<feature type="binding site" evidence="5">
    <location>
        <begin position="57"/>
        <end position="59"/>
    </location>
    <ligand>
        <name>AMP</name>
        <dbReference type="ChEBI" id="CHEBI:456215"/>
    </ligand>
</feature>
<keyword evidence="3 5" id="KW-0547">Nucleotide-binding</keyword>
<evidence type="ECO:0000313" key="9">
    <source>
        <dbReference type="EMBL" id="AWH90327.1"/>
    </source>
</evidence>
<keyword evidence="2 5" id="KW-0545">Nucleotide biosynthesis</keyword>
<dbReference type="InterPro" id="IPR033690">
    <property type="entry name" value="Adenylat_kinase_CS"/>
</dbReference>
<dbReference type="Pfam" id="PF05191">
    <property type="entry name" value="ADK_lid"/>
    <property type="match status" value="1"/>
</dbReference>
<dbReference type="FunFam" id="3.40.50.300:FF:000106">
    <property type="entry name" value="Adenylate kinase mitochondrial"/>
    <property type="match status" value="1"/>
</dbReference>
<dbReference type="NCBIfam" id="NF001381">
    <property type="entry name" value="PRK00279.1-3"/>
    <property type="match status" value="1"/>
</dbReference>
<dbReference type="RefSeq" id="WP_158341097.1">
    <property type="nucleotide sequence ID" value="NZ_CP029161.1"/>
</dbReference>
<dbReference type="EC" id="2.7.4.3" evidence="5 7"/>
<dbReference type="Pfam" id="PF00406">
    <property type="entry name" value="ADK"/>
    <property type="match status" value="1"/>
</dbReference>
<reference evidence="9 10" key="1">
    <citation type="submission" date="2018-04" db="EMBL/GenBank/DDBJ databases">
        <title>Genome sequence of Buchnera aphidicola from Melaphis sacchari.</title>
        <authorList>
            <person name="Geib S.M."/>
            <person name="Palmer N.A."/>
            <person name="Sattler S.E."/>
            <person name="Sarath G."/>
        </authorList>
    </citation>
    <scope>NUCLEOTIDE SEQUENCE [LARGE SCALE GENOMIC DNA]</scope>
    <source>
        <strain evidence="9 10">LSU</strain>
    </source>
</reference>
<keyword evidence="1 5" id="KW-0808">Transferase</keyword>
<dbReference type="CDD" id="cd01428">
    <property type="entry name" value="ADK"/>
    <property type="match status" value="1"/>
</dbReference>
<comment type="caution">
    <text evidence="5">Lacks conserved residue(s) required for the propagation of feature annotation.</text>
</comment>
<proteinExistence type="inferred from homology"/>
<dbReference type="InterPro" id="IPR006259">
    <property type="entry name" value="Adenyl_kin_sub"/>
</dbReference>
<evidence type="ECO:0000256" key="3">
    <source>
        <dbReference type="ARBA" id="ARBA00022741"/>
    </source>
</evidence>
<dbReference type="Gene3D" id="3.40.50.300">
    <property type="entry name" value="P-loop containing nucleotide triphosphate hydrolases"/>
    <property type="match status" value="1"/>
</dbReference>
<evidence type="ECO:0000256" key="5">
    <source>
        <dbReference type="HAMAP-Rule" id="MF_00235"/>
    </source>
</evidence>
<dbReference type="InterPro" id="IPR000850">
    <property type="entry name" value="Adenylat/UMP-CMP_kin"/>
</dbReference>
<feature type="binding site" evidence="5">
    <location>
        <begin position="132"/>
        <end position="133"/>
    </location>
    <ligand>
        <name>ATP</name>
        <dbReference type="ChEBI" id="CHEBI:30616"/>
    </ligand>
</feature>
<protein>
    <recommendedName>
        <fullName evidence="5 7">Adenylate kinase</fullName>
        <shortName evidence="5">AK</shortName>
        <ecNumber evidence="5 7">2.7.4.3</ecNumber>
    </recommendedName>
    <alternativeName>
        <fullName evidence="5">ATP-AMP transphosphorylase</fullName>
    </alternativeName>
    <alternativeName>
        <fullName evidence="5">ATP:AMP phosphotransferase</fullName>
    </alternativeName>
    <alternativeName>
        <fullName evidence="5">Adenylate monophosphate kinase</fullName>
    </alternativeName>
</protein>
<feature type="binding site" evidence="5">
    <location>
        <position position="31"/>
    </location>
    <ligand>
        <name>AMP</name>
        <dbReference type="ChEBI" id="CHEBI:456215"/>
    </ligand>
</feature>
<dbReference type="AlphaFoldDB" id="A0A2U8DF33"/>
<comment type="subcellular location">
    <subcellularLocation>
        <location evidence="5 7">Cytoplasm</location>
    </subcellularLocation>
</comment>
<keyword evidence="5" id="KW-0963">Cytoplasm</keyword>
<dbReference type="InterPro" id="IPR007862">
    <property type="entry name" value="Adenylate_kinase_lid-dom"/>
</dbReference>
<comment type="function">
    <text evidence="5">Catalyzes the reversible transfer of the terminal phosphate group between ATP and AMP. Plays an important role in cellular energy homeostasis and in adenine nucleotide metabolism.</text>
</comment>
<dbReference type="PROSITE" id="PS00113">
    <property type="entry name" value="ADENYLATE_KINASE"/>
    <property type="match status" value="1"/>
</dbReference>
<feature type="binding site" evidence="5">
    <location>
        <position position="36"/>
    </location>
    <ligand>
        <name>AMP</name>
        <dbReference type="ChEBI" id="CHEBI:456215"/>
    </ligand>
</feature>
<comment type="subunit">
    <text evidence="5 7">Monomer.</text>
</comment>
<evidence type="ECO:0000313" key="10">
    <source>
        <dbReference type="Proteomes" id="UP000244884"/>
    </source>
</evidence>
<dbReference type="NCBIfam" id="TIGR01351">
    <property type="entry name" value="adk"/>
    <property type="match status" value="1"/>
</dbReference>
<dbReference type="UniPathway" id="UPA00588">
    <property type="reaction ID" value="UER00649"/>
</dbReference>
<name>A0A2U8DF33_9GAMM</name>
<keyword evidence="4 5" id="KW-0418">Kinase</keyword>
<dbReference type="OrthoDB" id="9805030at2"/>
<organism evidence="9 10">
    <name type="scientific">Buchnera aphidicola</name>
    <name type="common">Melanaphis sacchari</name>
    <dbReference type="NCBI Taxonomy" id="2173854"/>
    <lineage>
        <taxon>Bacteria</taxon>
        <taxon>Pseudomonadati</taxon>
        <taxon>Pseudomonadota</taxon>
        <taxon>Gammaproteobacteria</taxon>
        <taxon>Enterobacterales</taxon>
        <taxon>Erwiniaceae</taxon>
        <taxon>Buchnera</taxon>
    </lineage>
</organism>
<dbReference type="GO" id="GO:0004017">
    <property type="term" value="F:AMP kinase activity"/>
    <property type="evidence" value="ECO:0007669"/>
    <property type="project" value="UniProtKB-UniRule"/>
</dbReference>
<dbReference type="PANTHER" id="PTHR23359">
    <property type="entry name" value="NUCLEOTIDE KINASE"/>
    <property type="match status" value="1"/>
</dbReference>
<dbReference type="NCBIfam" id="NF001379">
    <property type="entry name" value="PRK00279.1-1"/>
    <property type="match status" value="1"/>
</dbReference>
<feature type="binding site" evidence="5">
    <location>
        <position position="123"/>
    </location>
    <ligand>
        <name>ATP</name>
        <dbReference type="ChEBI" id="CHEBI:30616"/>
    </ligand>
</feature>
<feature type="binding site" evidence="5">
    <location>
        <position position="92"/>
    </location>
    <ligand>
        <name>AMP</name>
        <dbReference type="ChEBI" id="CHEBI:456215"/>
    </ligand>
</feature>